<gene>
    <name evidence="2" type="ORF">DealDRAFT_0868</name>
</gene>
<dbReference type="eggNOG" id="COG1695">
    <property type="taxonomic scope" value="Bacteria"/>
</dbReference>
<evidence type="ECO:0000259" key="1">
    <source>
        <dbReference type="Pfam" id="PF03551"/>
    </source>
</evidence>
<dbReference type="PANTHER" id="PTHR33169">
    <property type="entry name" value="PADR-FAMILY TRANSCRIPTIONAL REGULATOR"/>
    <property type="match status" value="1"/>
</dbReference>
<proteinExistence type="predicted"/>
<reference evidence="2 3" key="1">
    <citation type="submission" date="2009-02" db="EMBL/GenBank/DDBJ databases">
        <title>Sequencing of the draft genome and assembly of Dethiobacter alkaliphilus AHT 1.</title>
        <authorList>
            <consortium name="US DOE Joint Genome Institute (JGI-PGF)"/>
            <person name="Lucas S."/>
            <person name="Copeland A."/>
            <person name="Lapidus A."/>
            <person name="Glavina del Rio T."/>
            <person name="Dalin E."/>
            <person name="Tice H."/>
            <person name="Bruce D."/>
            <person name="Goodwin L."/>
            <person name="Pitluck S."/>
            <person name="Larimer F."/>
            <person name="Land M.L."/>
            <person name="Hauser L."/>
            <person name="Muyzer G."/>
        </authorList>
    </citation>
    <scope>NUCLEOTIDE SEQUENCE [LARGE SCALE GENOMIC DNA]</scope>
    <source>
        <strain evidence="2 3">AHT 1</strain>
    </source>
</reference>
<sequence length="110" mass="12547">MKKDKSLIQIKKGALEYCVLAVIAEGEKYGYEIVKVLTERGLTTHEGTIYPLLSRLHKEGLVQAAWRESGSAVPRKYYRATRDGMRALNEFKESWSHFSQSVDGILWGEQ</sequence>
<evidence type="ECO:0000313" key="3">
    <source>
        <dbReference type="Proteomes" id="UP000006443"/>
    </source>
</evidence>
<dbReference type="InterPro" id="IPR036390">
    <property type="entry name" value="WH_DNA-bd_sf"/>
</dbReference>
<dbReference type="STRING" id="555088.DealDRAFT_0868"/>
<dbReference type="Gene3D" id="1.10.10.10">
    <property type="entry name" value="Winged helix-like DNA-binding domain superfamily/Winged helix DNA-binding domain"/>
    <property type="match status" value="1"/>
</dbReference>
<protein>
    <submittedName>
        <fullName evidence="2">Transcriptional regulator, PadR-like family</fullName>
    </submittedName>
</protein>
<evidence type="ECO:0000313" key="2">
    <source>
        <dbReference type="EMBL" id="EEG78453.1"/>
    </source>
</evidence>
<feature type="domain" description="Transcription regulator PadR N-terminal" evidence="1">
    <location>
        <begin position="19"/>
        <end position="89"/>
    </location>
</feature>
<dbReference type="InterPro" id="IPR005149">
    <property type="entry name" value="Tscrpt_reg_PadR_N"/>
</dbReference>
<organism evidence="2 3">
    <name type="scientific">Dethiobacter alkaliphilus AHT 1</name>
    <dbReference type="NCBI Taxonomy" id="555088"/>
    <lineage>
        <taxon>Bacteria</taxon>
        <taxon>Bacillati</taxon>
        <taxon>Bacillota</taxon>
        <taxon>Dethiobacteria</taxon>
        <taxon>Dethiobacterales</taxon>
        <taxon>Dethiobacteraceae</taxon>
        <taxon>Dethiobacter</taxon>
    </lineage>
</organism>
<keyword evidence="3" id="KW-1185">Reference proteome</keyword>
<comment type="caution">
    <text evidence="2">The sequence shown here is derived from an EMBL/GenBank/DDBJ whole genome shotgun (WGS) entry which is preliminary data.</text>
</comment>
<accession>C0GEF9</accession>
<dbReference type="Proteomes" id="UP000006443">
    <property type="component" value="Unassembled WGS sequence"/>
</dbReference>
<dbReference type="SUPFAM" id="SSF46785">
    <property type="entry name" value="Winged helix' DNA-binding domain"/>
    <property type="match status" value="1"/>
</dbReference>
<dbReference type="PANTHER" id="PTHR33169:SF14">
    <property type="entry name" value="TRANSCRIPTIONAL REGULATOR RV3488"/>
    <property type="match status" value="1"/>
</dbReference>
<dbReference type="AlphaFoldDB" id="C0GEF9"/>
<dbReference type="Pfam" id="PF03551">
    <property type="entry name" value="PadR"/>
    <property type="match status" value="1"/>
</dbReference>
<dbReference type="InterPro" id="IPR036388">
    <property type="entry name" value="WH-like_DNA-bd_sf"/>
</dbReference>
<name>C0GEF9_DETAL</name>
<dbReference type="EMBL" id="ACJM01000003">
    <property type="protein sequence ID" value="EEG78453.1"/>
    <property type="molecule type" value="Genomic_DNA"/>
</dbReference>
<dbReference type="InterPro" id="IPR052509">
    <property type="entry name" value="Metal_resp_DNA-bind_regulator"/>
</dbReference>